<keyword evidence="9 11" id="KW-0456">Lyase</keyword>
<dbReference type="SUPFAM" id="SSF143548">
    <property type="entry name" value="Serine metabolism enzymes domain"/>
    <property type="match status" value="1"/>
</dbReference>
<evidence type="ECO:0000259" key="13">
    <source>
        <dbReference type="Pfam" id="PF03315"/>
    </source>
</evidence>
<comment type="catalytic activity">
    <reaction evidence="10 11">
        <text>L-serine = pyruvate + NH4(+)</text>
        <dbReference type="Rhea" id="RHEA:19169"/>
        <dbReference type="ChEBI" id="CHEBI:15361"/>
        <dbReference type="ChEBI" id="CHEBI:28938"/>
        <dbReference type="ChEBI" id="CHEBI:33384"/>
        <dbReference type="EC" id="4.3.1.17"/>
    </reaction>
</comment>
<dbReference type="PANTHER" id="PTHR30182">
    <property type="entry name" value="L-SERINE DEHYDRATASE"/>
    <property type="match status" value="1"/>
</dbReference>
<evidence type="ECO:0000256" key="9">
    <source>
        <dbReference type="ARBA" id="ARBA00023239"/>
    </source>
</evidence>
<dbReference type="InterPro" id="IPR029009">
    <property type="entry name" value="ASB_dom_sf"/>
</dbReference>
<dbReference type="FunFam" id="3.30.1330.90:FF:000001">
    <property type="entry name" value="L-serine ammonia-lyase 1"/>
    <property type="match status" value="1"/>
</dbReference>
<dbReference type="InterPro" id="IPR051318">
    <property type="entry name" value="Fe-S_L-Ser"/>
</dbReference>
<name>A0A3S2UJX2_9BURK</name>
<dbReference type="GO" id="GO:0006094">
    <property type="term" value="P:gluconeogenesis"/>
    <property type="evidence" value="ECO:0007669"/>
    <property type="project" value="UniProtKB-KW"/>
</dbReference>
<dbReference type="EC" id="4.3.1.17" evidence="11"/>
<evidence type="ECO:0000259" key="12">
    <source>
        <dbReference type="Pfam" id="PF03313"/>
    </source>
</evidence>
<dbReference type="Proteomes" id="UP000288587">
    <property type="component" value="Unassembled WGS sequence"/>
</dbReference>
<dbReference type="InterPro" id="IPR005131">
    <property type="entry name" value="Ser_deHydtase_bsu"/>
</dbReference>
<organism evidence="14 15">
    <name type="scientific">Inhella crocodyli</name>
    <dbReference type="NCBI Taxonomy" id="2499851"/>
    <lineage>
        <taxon>Bacteria</taxon>
        <taxon>Pseudomonadati</taxon>
        <taxon>Pseudomonadota</taxon>
        <taxon>Betaproteobacteria</taxon>
        <taxon>Burkholderiales</taxon>
        <taxon>Sphaerotilaceae</taxon>
        <taxon>Inhella</taxon>
    </lineage>
</organism>
<dbReference type="Pfam" id="PF03315">
    <property type="entry name" value="SDH_beta"/>
    <property type="match status" value="1"/>
</dbReference>
<dbReference type="NCBIfam" id="TIGR00720">
    <property type="entry name" value="sda_mono"/>
    <property type="match status" value="1"/>
</dbReference>
<proteinExistence type="inferred from homology"/>
<feature type="domain" description="Serine dehydratase beta chain" evidence="13">
    <location>
        <begin position="4"/>
        <end position="156"/>
    </location>
</feature>
<comment type="similarity">
    <text evidence="3 11">Belongs to the iron-sulfur dependent L-serine dehydratase family.</text>
</comment>
<comment type="caution">
    <text evidence="14">The sequence shown here is derived from an EMBL/GenBank/DDBJ whole genome shotgun (WGS) entry which is preliminary data.</text>
</comment>
<evidence type="ECO:0000256" key="3">
    <source>
        <dbReference type="ARBA" id="ARBA00008636"/>
    </source>
</evidence>
<feature type="domain" description="Serine dehydratase-like alpha subunit" evidence="12">
    <location>
        <begin position="191"/>
        <end position="456"/>
    </location>
</feature>
<evidence type="ECO:0000256" key="1">
    <source>
        <dbReference type="ARBA" id="ARBA00001966"/>
    </source>
</evidence>
<reference evidence="14 15" key="1">
    <citation type="submission" date="2019-01" db="EMBL/GenBank/DDBJ databases">
        <authorList>
            <person name="Chen W.-M."/>
        </authorList>
    </citation>
    <scope>NUCLEOTIDE SEQUENCE [LARGE SCALE GENOMIC DNA]</scope>
    <source>
        <strain evidence="14 15">CCP-18</strain>
    </source>
</reference>
<evidence type="ECO:0000256" key="4">
    <source>
        <dbReference type="ARBA" id="ARBA00022432"/>
    </source>
</evidence>
<keyword evidence="4 11" id="KW-0312">Gluconeogenesis</keyword>
<dbReference type="Gene3D" id="3.30.1330.90">
    <property type="entry name" value="D-3-phosphoglycerate dehydrogenase, domain 3"/>
    <property type="match status" value="1"/>
</dbReference>
<dbReference type="RefSeq" id="WP_127680411.1">
    <property type="nucleotide sequence ID" value="NZ_SACM01000001.1"/>
</dbReference>
<dbReference type="GO" id="GO:0051539">
    <property type="term" value="F:4 iron, 4 sulfur cluster binding"/>
    <property type="evidence" value="ECO:0007669"/>
    <property type="project" value="UniProtKB-UniRule"/>
</dbReference>
<evidence type="ECO:0000256" key="11">
    <source>
        <dbReference type="RuleBase" id="RU366059"/>
    </source>
</evidence>
<dbReference type="AlphaFoldDB" id="A0A3S2UJX2"/>
<evidence type="ECO:0000256" key="6">
    <source>
        <dbReference type="ARBA" id="ARBA00022723"/>
    </source>
</evidence>
<keyword evidence="5 11" id="KW-0004">4Fe-4S</keyword>
<evidence type="ECO:0000256" key="2">
    <source>
        <dbReference type="ARBA" id="ARBA00004742"/>
    </source>
</evidence>
<protein>
    <recommendedName>
        <fullName evidence="11">L-serine dehydratase</fullName>
        <ecNumber evidence="11">4.3.1.17</ecNumber>
    </recommendedName>
</protein>
<evidence type="ECO:0000256" key="7">
    <source>
        <dbReference type="ARBA" id="ARBA00023004"/>
    </source>
</evidence>
<keyword evidence="15" id="KW-1185">Reference proteome</keyword>
<keyword evidence="8 11" id="KW-0411">Iron-sulfur</keyword>
<dbReference type="GO" id="GO:0046872">
    <property type="term" value="F:metal ion binding"/>
    <property type="evidence" value="ECO:0007669"/>
    <property type="project" value="UniProtKB-KW"/>
</dbReference>
<sequence length="462" mass="48809">MAVSVFDLFKIGIGPSSSHTVGPMRAARLFGLRLNGEGLLERTARVQVVLYGSLGATGKGHGSDKAVLLGLAGHEPDTVDVEAIPALLDAIRAGALNLVGMKDIAFDEAKDLVFKRRESLPFHANGMRCLAFDADGAEIANRVYYSVGGGFVVSDEVAADGSKQKVIAPDATVLPYPFKSGEELLALTAKYGLSIAEVMRRNERHWRSDAEIEAGLLKIWSVMEACVKRGCQTEGILPGGFKVKRRAAQLHRDLMANPEAALRDPLQVMDWVNLYALAVNEENAAGGRVVTAPTNGAAGIVPAVLHYYTRFVHGANQQGVIDFLLTAAAIGILYKENASISGAEVGCQGEVGVACSMAAGALCAVMGGTPAQVENAAEIGMEHHLGLTCDPVGGLVQIPCIERNAIASVKAINAARMALRGDGTHFVSLDKVIKTMRDTGADMMTKYKETARGGLAVNIVEC</sequence>
<dbReference type="GO" id="GO:0009063">
    <property type="term" value="P:amino acid catabolic process"/>
    <property type="evidence" value="ECO:0007669"/>
    <property type="project" value="UniProtKB-ARBA"/>
</dbReference>
<comment type="pathway">
    <text evidence="2">Carbohydrate biosynthesis; gluconeogenesis.</text>
</comment>
<dbReference type="GO" id="GO:0003941">
    <property type="term" value="F:L-serine ammonia-lyase activity"/>
    <property type="evidence" value="ECO:0007669"/>
    <property type="project" value="UniProtKB-UniRule"/>
</dbReference>
<dbReference type="PANTHER" id="PTHR30182:SF1">
    <property type="entry name" value="L-SERINE DEHYDRATASE 1"/>
    <property type="match status" value="1"/>
</dbReference>
<evidence type="ECO:0000313" key="14">
    <source>
        <dbReference type="EMBL" id="RVT87836.1"/>
    </source>
</evidence>
<dbReference type="InterPro" id="IPR004644">
    <property type="entry name" value="Fe-S_L-Ser_mono"/>
</dbReference>
<dbReference type="InterPro" id="IPR005130">
    <property type="entry name" value="Ser_deHydtase-like_asu"/>
</dbReference>
<keyword evidence="6 11" id="KW-0479">Metal-binding</keyword>
<dbReference type="OrthoDB" id="9805537at2"/>
<gene>
    <name evidence="14" type="ORF">EOD73_02105</name>
</gene>
<evidence type="ECO:0000256" key="10">
    <source>
        <dbReference type="ARBA" id="ARBA00049406"/>
    </source>
</evidence>
<dbReference type="EMBL" id="SACM01000001">
    <property type="protein sequence ID" value="RVT87836.1"/>
    <property type="molecule type" value="Genomic_DNA"/>
</dbReference>
<evidence type="ECO:0000256" key="8">
    <source>
        <dbReference type="ARBA" id="ARBA00023014"/>
    </source>
</evidence>
<evidence type="ECO:0000313" key="15">
    <source>
        <dbReference type="Proteomes" id="UP000288587"/>
    </source>
</evidence>
<accession>A0A3S2UJX2</accession>
<comment type="cofactor">
    <cofactor evidence="1 11">
        <name>[4Fe-4S] cluster</name>
        <dbReference type="ChEBI" id="CHEBI:49883"/>
    </cofactor>
</comment>
<evidence type="ECO:0000256" key="5">
    <source>
        <dbReference type="ARBA" id="ARBA00022485"/>
    </source>
</evidence>
<keyword evidence="7 11" id="KW-0408">Iron</keyword>
<dbReference type="Pfam" id="PF03313">
    <property type="entry name" value="SDH_alpha"/>
    <property type="match status" value="1"/>
</dbReference>